<evidence type="ECO:0000313" key="2">
    <source>
        <dbReference type="Proteomes" id="UP000265520"/>
    </source>
</evidence>
<name>A0A392VA16_9FABA</name>
<sequence length="65" mass="7205">MNHVETLVPNFDGTRDVNLHPSERIPVGIASFGDSKTGIFSPWGWGWRQNLLRRHFGAGIGDEAS</sequence>
<reference evidence="1 2" key="1">
    <citation type="journal article" date="2018" name="Front. Plant Sci.">
        <title>Red Clover (Trifolium pratense) and Zigzag Clover (T. medium) - A Picture of Genomic Similarities and Differences.</title>
        <authorList>
            <person name="Dluhosova J."/>
            <person name="Istvanek J."/>
            <person name="Nedelnik J."/>
            <person name="Repkova J."/>
        </authorList>
    </citation>
    <scope>NUCLEOTIDE SEQUENCE [LARGE SCALE GENOMIC DNA]</scope>
    <source>
        <strain evidence="2">cv. 10/8</strain>
        <tissue evidence="1">Leaf</tissue>
    </source>
</reference>
<dbReference type="AlphaFoldDB" id="A0A392VA16"/>
<keyword evidence="2" id="KW-1185">Reference proteome</keyword>
<proteinExistence type="predicted"/>
<protein>
    <submittedName>
        <fullName evidence="1">Uncharacterized protein</fullName>
    </submittedName>
</protein>
<feature type="non-terminal residue" evidence="1">
    <location>
        <position position="65"/>
    </location>
</feature>
<evidence type="ECO:0000313" key="1">
    <source>
        <dbReference type="EMBL" id="MCI85134.1"/>
    </source>
</evidence>
<dbReference type="Proteomes" id="UP000265520">
    <property type="component" value="Unassembled WGS sequence"/>
</dbReference>
<accession>A0A392VA16</accession>
<organism evidence="1 2">
    <name type="scientific">Trifolium medium</name>
    <dbReference type="NCBI Taxonomy" id="97028"/>
    <lineage>
        <taxon>Eukaryota</taxon>
        <taxon>Viridiplantae</taxon>
        <taxon>Streptophyta</taxon>
        <taxon>Embryophyta</taxon>
        <taxon>Tracheophyta</taxon>
        <taxon>Spermatophyta</taxon>
        <taxon>Magnoliopsida</taxon>
        <taxon>eudicotyledons</taxon>
        <taxon>Gunneridae</taxon>
        <taxon>Pentapetalae</taxon>
        <taxon>rosids</taxon>
        <taxon>fabids</taxon>
        <taxon>Fabales</taxon>
        <taxon>Fabaceae</taxon>
        <taxon>Papilionoideae</taxon>
        <taxon>50 kb inversion clade</taxon>
        <taxon>NPAAA clade</taxon>
        <taxon>Hologalegina</taxon>
        <taxon>IRL clade</taxon>
        <taxon>Trifolieae</taxon>
        <taxon>Trifolium</taxon>
    </lineage>
</organism>
<comment type="caution">
    <text evidence="1">The sequence shown here is derived from an EMBL/GenBank/DDBJ whole genome shotgun (WGS) entry which is preliminary data.</text>
</comment>
<dbReference type="EMBL" id="LXQA011108004">
    <property type="protein sequence ID" value="MCI85134.1"/>
    <property type="molecule type" value="Genomic_DNA"/>
</dbReference>